<comment type="caution">
    <text evidence="1">The sequence shown here is derived from an EMBL/GenBank/DDBJ whole genome shotgun (WGS) entry which is preliminary data.</text>
</comment>
<gene>
    <name evidence="1" type="ORF">KSB_41250</name>
</gene>
<protein>
    <submittedName>
        <fullName evidence="1">Uncharacterized protein</fullName>
    </submittedName>
</protein>
<evidence type="ECO:0000313" key="1">
    <source>
        <dbReference type="EMBL" id="GHO55650.1"/>
    </source>
</evidence>
<organism evidence="1 2">
    <name type="scientific">Ktedonobacter robiniae</name>
    <dbReference type="NCBI Taxonomy" id="2778365"/>
    <lineage>
        <taxon>Bacteria</taxon>
        <taxon>Bacillati</taxon>
        <taxon>Chloroflexota</taxon>
        <taxon>Ktedonobacteria</taxon>
        <taxon>Ktedonobacterales</taxon>
        <taxon>Ktedonobacteraceae</taxon>
        <taxon>Ktedonobacter</taxon>
    </lineage>
</organism>
<sequence length="61" mass="7124">MEPFFYAKPACSLASDKKDALFQYIIVPELIARQGRRASQTFTFWPFGFYARLSIMVRREG</sequence>
<dbReference type="Proteomes" id="UP000654345">
    <property type="component" value="Unassembled WGS sequence"/>
</dbReference>
<proteinExistence type="predicted"/>
<evidence type="ECO:0000313" key="2">
    <source>
        <dbReference type="Proteomes" id="UP000654345"/>
    </source>
</evidence>
<dbReference type="EMBL" id="BNJG01000001">
    <property type="protein sequence ID" value="GHO55650.1"/>
    <property type="molecule type" value="Genomic_DNA"/>
</dbReference>
<keyword evidence="2" id="KW-1185">Reference proteome</keyword>
<reference evidence="1 2" key="1">
    <citation type="journal article" date="2021" name="Int. J. Syst. Evol. Microbiol.">
        <title>Reticulibacter mediterranei gen. nov., sp. nov., within the new family Reticulibacteraceae fam. nov., and Ktedonospora formicarum gen. nov., sp. nov., Ktedonobacter robiniae sp. nov., Dictyobacter formicarum sp. nov. and Dictyobacter arantiisoli sp. nov., belonging to the class Ktedonobacteria.</title>
        <authorList>
            <person name="Yabe S."/>
            <person name="Zheng Y."/>
            <person name="Wang C.M."/>
            <person name="Sakai Y."/>
            <person name="Abe K."/>
            <person name="Yokota A."/>
            <person name="Donadio S."/>
            <person name="Cavaletti L."/>
            <person name="Monciardini P."/>
        </authorList>
    </citation>
    <scope>NUCLEOTIDE SEQUENCE [LARGE SCALE GENOMIC DNA]</scope>
    <source>
        <strain evidence="1 2">SOSP1-30</strain>
    </source>
</reference>
<name>A0ABQ3USL8_9CHLR</name>
<accession>A0ABQ3USL8</accession>